<dbReference type="EMBL" id="AVOT02026980">
    <property type="protein sequence ID" value="MBW0518918.1"/>
    <property type="molecule type" value="Genomic_DNA"/>
</dbReference>
<accession>A0A9Q3HVQ8</accession>
<dbReference type="AlphaFoldDB" id="A0A9Q3HVQ8"/>
<keyword evidence="2" id="KW-1185">Reference proteome</keyword>
<dbReference type="OrthoDB" id="2514346at2759"/>
<comment type="caution">
    <text evidence="1">The sequence shown here is derived from an EMBL/GenBank/DDBJ whole genome shotgun (WGS) entry which is preliminary data.</text>
</comment>
<name>A0A9Q3HVQ8_9BASI</name>
<evidence type="ECO:0000313" key="2">
    <source>
        <dbReference type="Proteomes" id="UP000765509"/>
    </source>
</evidence>
<organism evidence="1 2">
    <name type="scientific">Austropuccinia psidii MF-1</name>
    <dbReference type="NCBI Taxonomy" id="1389203"/>
    <lineage>
        <taxon>Eukaryota</taxon>
        <taxon>Fungi</taxon>
        <taxon>Dikarya</taxon>
        <taxon>Basidiomycota</taxon>
        <taxon>Pucciniomycotina</taxon>
        <taxon>Pucciniomycetes</taxon>
        <taxon>Pucciniales</taxon>
        <taxon>Sphaerophragmiaceae</taxon>
        <taxon>Austropuccinia</taxon>
    </lineage>
</organism>
<evidence type="ECO:0008006" key="3">
    <source>
        <dbReference type="Google" id="ProtNLM"/>
    </source>
</evidence>
<sequence length="186" mass="21676">MPNIALSNQPLVSKDEPNFFKIIEKMTKFMGQLTKAVSPRDYYRAPAFKNLSIKAPDSFYGSKAHKLTRFMTSCQSIFHNDPANLFSENKKVLHSTFFLTHRAGILVEPYFSNISNEDPSYLLNNWRLFETQLFTLLGDPNEVRKTEQELENLRMKESGHVAFYIADFRSLISRILDWGERDYIHV</sequence>
<evidence type="ECO:0000313" key="1">
    <source>
        <dbReference type="EMBL" id="MBW0518918.1"/>
    </source>
</evidence>
<protein>
    <recommendedName>
        <fullName evidence="3">Retrotransposon gag domain-containing protein</fullName>
    </recommendedName>
</protein>
<gene>
    <name evidence="1" type="ORF">O181_058633</name>
</gene>
<dbReference type="Proteomes" id="UP000765509">
    <property type="component" value="Unassembled WGS sequence"/>
</dbReference>
<reference evidence="1" key="1">
    <citation type="submission" date="2021-03" db="EMBL/GenBank/DDBJ databases">
        <title>Draft genome sequence of rust myrtle Austropuccinia psidii MF-1, a brazilian biotype.</title>
        <authorList>
            <person name="Quecine M.C."/>
            <person name="Pachon D.M.R."/>
            <person name="Bonatelli M.L."/>
            <person name="Correr F.H."/>
            <person name="Franceschini L.M."/>
            <person name="Leite T.F."/>
            <person name="Margarido G.R.A."/>
            <person name="Almeida C.A."/>
            <person name="Ferrarezi J.A."/>
            <person name="Labate C.A."/>
        </authorList>
    </citation>
    <scope>NUCLEOTIDE SEQUENCE</scope>
    <source>
        <strain evidence="1">MF-1</strain>
    </source>
</reference>
<proteinExistence type="predicted"/>